<dbReference type="PANTHER" id="PTHR43685">
    <property type="entry name" value="GLYCOSYLTRANSFERASE"/>
    <property type="match status" value="1"/>
</dbReference>
<dbReference type="InterPro" id="IPR050834">
    <property type="entry name" value="Glycosyltransf_2"/>
</dbReference>
<evidence type="ECO:0000259" key="3">
    <source>
        <dbReference type="Pfam" id="PF02709"/>
    </source>
</evidence>
<evidence type="ECO:0000256" key="1">
    <source>
        <dbReference type="ARBA" id="ARBA00022679"/>
    </source>
</evidence>
<dbReference type="SUPFAM" id="SSF53448">
    <property type="entry name" value="Nucleotide-diphospho-sugar transferases"/>
    <property type="match status" value="1"/>
</dbReference>
<dbReference type="GO" id="GO:0016740">
    <property type="term" value="F:transferase activity"/>
    <property type="evidence" value="ECO:0007669"/>
    <property type="project" value="UniProtKB-KW"/>
</dbReference>
<organism evidence="4 5">
    <name type="scientific">Mesoflavibacter zeaxanthinifaciens subsp. sabulilitoris</name>
    <dbReference type="NCBI Taxonomy" id="1520893"/>
    <lineage>
        <taxon>Bacteria</taxon>
        <taxon>Pseudomonadati</taxon>
        <taxon>Bacteroidota</taxon>
        <taxon>Flavobacteriia</taxon>
        <taxon>Flavobacteriales</taxon>
        <taxon>Flavobacteriaceae</taxon>
        <taxon>Mesoflavibacter</taxon>
    </lineage>
</organism>
<evidence type="ECO:0000259" key="2">
    <source>
        <dbReference type="Pfam" id="PF00535"/>
    </source>
</evidence>
<proteinExistence type="predicted"/>
<dbReference type="EMBL" id="PXOT01000024">
    <property type="protein sequence ID" value="PSG89238.1"/>
    <property type="molecule type" value="Genomic_DNA"/>
</dbReference>
<dbReference type="RefSeq" id="WP_106679330.1">
    <property type="nucleotide sequence ID" value="NZ_JACHWV010000003.1"/>
</dbReference>
<feature type="domain" description="Galactosyltransferase C-terminal" evidence="3">
    <location>
        <begin position="181"/>
        <end position="238"/>
    </location>
</feature>
<dbReference type="AlphaFoldDB" id="A0A2T1NAT6"/>
<dbReference type="InterPro" id="IPR001173">
    <property type="entry name" value="Glyco_trans_2-like"/>
</dbReference>
<sequence length="273" mass="31732">MSGLPISVIISTYNAEAWLEKVLESYKYQDYDNFEVIIADDGSRETTKQLIDRFKADYPVNLRHIWHEDKGYRRQELLNKCIMQTEYDYILMTDGDCIARKDFVSTHAKYAEKGYFLSGGYLKLDMPTSETIELKDIENENCFDTKWLKENGSVSFKQALKLNANGLWADFLDATTPTGATFNNCNSSAWKEDLIAINGYDERMQYGGPDRELGERLFNYGIKSKQIRHKAIVLHLDHPRGYKTKESLERNLKIRKAVKDENRTWTDYGIVKK</sequence>
<dbReference type="CDD" id="cd06420">
    <property type="entry name" value="GT2_Chondriotin_Pol_N"/>
    <property type="match status" value="1"/>
</dbReference>
<comment type="caution">
    <text evidence="4">The sequence shown here is derived from an EMBL/GenBank/DDBJ whole genome shotgun (WGS) entry which is preliminary data.</text>
</comment>
<dbReference type="Proteomes" id="UP000238430">
    <property type="component" value="Unassembled WGS sequence"/>
</dbReference>
<dbReference type="Pfam" id="PF00535">
    <property type="entry name" value="Glycos_transf_2"/>
    <property type="match status" value="1"/>
</dbReference>
<dbReference type="PANTHER" id="PTHR43685:SF3">
    <property type="entry name" value="SLR2126 PROTEIN"/>
    <property type="match status" value="1"/>
</dbReference>
<protein>
    <submittedName>
        <fullName evidence="4">Glycosyl transferase family 2</fullName>
    </submittedName>
</protein>
<dbReference type="OrthoDB" id="9801954at2"/>
<feature type="domain" description="Glycosyltransferase 2-like" evidence="2">
    <location>
        <begin position="7"/>
        <end position="115"/>
    </location>
</feature>
<gene>
    <name evidence="4" type="ORF">C7H61_09805</name>
</gene>
<name>A0A2T1NAT6_9FLAO</name>
<evidence type="ECO:0000313" key="4">
    <source>
        <dbReference type="EMBL" id="PSG89238.1"/>
    </source>
</evidence>
<accession>A0A2T1NAT6</accession>
<keyword evidence="5" id="KW-1185">Reference proteome</keyword>
<dbReference type="InterPro" id="IPR029044">
    <property type="entry name" value="Nucleotide-diphossugar_trans"/>
</dbReference>
<dbReference type="InterPro" id="IPR027791">
    <property type="entry name" value="Galactosyl_T_C"/>
</dbReference>
<dbReference type="Gene3D" id="3.90.550.10">
    <property type="entry name" value="Spore Coat Polysaccharide Biosynthesis Protein SpsA, Chain A"/>
    <property type="match status" value="1"/>
</dbReference>
<reference evidence="4 5" key="1">
    <citation type="submission" date="2018-03" db="EMBL/GenBank/DDBJ databases">
        <title>Mesoflavibacter sp. HG37 and Mesoflavibacter sp. HG96 sp.nov., two marine bacteria isolated from seawater of Western Pacific Ocean.</title>
        <authorList>
            <person name="Cheng H."/>
            <person name="Wu Y.-H."/>
            <person name="Guo L.-L."/>
            <person name="Xu X.-W."/>
        </authorList>
    </citation>
    <scope>NUCLEOTIDE SEQUENCE [LARGE SCALE GENOMIC DNA]</scope>
    <source>
        <strain evidence="4 5">KCTC 42117</strain>
    </source>
</reference>
<keyword evidence="1 4" id="KW-0808">Transferase</keyword>
<dbReference type="Pfam" id="PF02709">
    <property type="entry name" value="Glyco_transf_7C"/>
    <property type="match status" value="1"/>
</dbReference>
<evidence type="ECO:0000313" key="5">
    <source>
        <dbReference type="Proteomes" id="UP000238430"/>
    </source>
</evidence>